<dbReference type="EMBL" id="JAVDBT010000002">
    <property type="protein sequence ID" value="MDQ2065110.1"/>
    <property type="molecule type" value="Genomic_DNA"/>
</dbReference>
<evidence type="ECO:0000313" key="5">
    <source>
        <dbReference type="Proteomes" id="UP001239680"/>
    </source>
</evidence>
<dbReference type="InterPro" id="IPR024370">
    <property type="entry name" value="PBP_domain"/>
</dbReference>
<dbReference type="CDD" id="cd07185">
    <property type="entry name" value="OmpA_C-like"/>
    <property type="match status" value="1"/>
</dbReference>
<evidence type="ECO:0000313" key="4">
    <source>
        <dbReference type="EMBL" id="MDQ2065110.1"/>
    </source>
</evidence>
<gene>
    <name evidence="4" type="ORF">Q9295_01890</name>
</gene>
<organism evidence="4 5">
    <name type="scientific">Pseudogemmobacter lacusdianii</name>
    <dbReference type="NCBI Taxonomy" id="3069608"/>
    <lineage>
        <taxon>Bacteria</taxon>
        <taxon>Pseudomonadati</taxon>
        <taxon>Pseudomonadota</taxon>
        <taxon>Alphaproteobacteria</taxon>
        <taxon>Rhodobacterales</taxon>
        <taxon>Paracoccaceae</taxon>
        <taxon>Pseudogemmobacter</taxon>
    </lineage>
</organism>
<dbReference type="PANTHER" id="PTHR30329">
    <property type="entry name" value="STATOR ELEMENT OF FLAGELLAR MOTOR COMPLEX"/>
    <property type="match status" value="1"/>
</dbReference>
<dbReference type="Pfam" id="PF12849">
    <property type="entry name" value="PBP_like_2"/>
    <property type="match status" value="1"/>
</dbReference>
<dbReference type="InterPro" id="IPR050330">
    <property type="entry name" value="Bact_OuterMem_StrucFunc"/>
</dbReference>
<dbReference type="Proteomes" id="UP001239680">
    <property type="component" value="Unassembled WGS sequence"/>
</dbReference>
<name>A0ABU0VV19_9RHOB</name>
<comment type="caution">
    <text evidence="4">The sequence shown here is derived from an EMBL/GenBank/DDBJ whole genome shotgun (WGS) entry which is preliminary data.</text>
</comment>
<accession>A0ABU0VV19</accession>
<dbReference type="Gene3D" id="3.30.1330.60">
    <property type="entry name" value="OmpA-like domain"/>
    <property type="match status" value="1"/>
</dbReference>
<proteinExistence type="predicted"/>
<evidence type="ECO:0000256" key="2">
    <source>
        <dbReference type="SAM" id="SignalP"/>
    </source>
</evidence>
<dbReference type="Gene3D" id="3.40.190.10">
    <property type="entry name" value="Periplasmic binding protein-like II"/>
    <property type="match status" value="2"/>
</dbReference>
<evidence type="ECO:0000256" key="1">
    <source>
        <dbReference type="PROSITE-ProRule" id="PRU00473"/>
    </source>
</evidence>
<keyword evidence="5" id="KW-1185">Reference proteome</keyword>
<sequence length="502" mass="51682">MAAVAALLIAASQPAAAQDVALVAREGQIVITGTLLAFDGEFYRIDSAYGALTVDAQGVICEGPACPELTAPKAVIRMVGAPDAGARLMPGLVQAFAASRGLRYTVVEGEGYSAELSEAASGKLLAEISFQPLGPDEAEAALAAGSAELLLTAQGLGAVNARAVALDALVPVMAPDNPTPEVSTIELAAALSGQAVNWAQMGGPDMPLVLHALQPESDLGRALEARLGQPIAAQVLHDDMAALAAAVAKDPWALAVTGRAEAGPARLLPLTDSCGFPLLPGPMAVKAEDYPLALPLFFVTPKRRLPLMAREFLDFLASAAADEVVASAGFVNRATERAPMTQDGLRLINAIQGAGEDVSLGDLKRLVGVMDGADRLSLTFRFQDGSTQLTASSQENIADLAQLIASGGFAGEALVLAGFSDGSGAAAANLALSVERAARVADALRAAAPDLREDQLPRIEGFGEALPMACDETAAGRHLNRRVELWLVPDFGKPDPALVEPL</sequence>
<feature type="chain" id="PRO_5045216080" evidence="2">
    <location>
        <begin position="18"/>
        <end position="502"/>
    </location>
</feature>
<dbReference type="SUPFAM" id="SSF103088">
    <property type="entry name" value="OmpA-like"/>
    <property type="match status" value="1"/>
</dbReference>
<keyword evidence="2" id="KW-0732">Signal</keyword>
<dbReference type="InterPro" id="IPR006665">
    <property type="entry name" value="OmpA-like"/>
</dbReference>
<dbReference type="PROSITE" id="PS51123">
    <property type="entry name" value="OMPA_2"/>
    <property type="match status" value="1"/>
</dbReference>
<protein>
    <submittedName>
        <fullName evidence="4">Phosphate ABC transporter substrate-binding/OmpA family protein</fullName>
    </submittedName>
</protein>
<feature type="signal peptide" evidence="2">
    <location>
        <begin position="1"/>
        <end position="17"/>
    </location>
</feature>
<keyword evidence="1" id="KW-0472">Membrane</keyword>
<reference evidence="4 5" key="1">
    <citation type="submission" date="2023-08" db="EMBL/GenBank/DDBJ databases">
        <title>Characterization of two Paracoccaceae strains isolated from Phycosphere and proposal of Xinfangfangia lacusdiani sp. nov.</title>
        <authorList>
            <person name="Deng Y."/>
            <person name="Zhang Y.Q."/>
        </authorList>
    </citation>
    <scope>NUCLEOTIDE SEQUENCE [LARGE SCALE GENOMIC DNA]</scope>
    <source>
        <strain evidence="4 5">CPCC 101601</strain>
    </source>
</reference>
<dbReference type="RefSeq" id="WP_306678805.1">
    <property type="nucleotide sequence ID" value="NZ_JAVDBT010000002.1"/>
</dbReference>
<evidence type="ECO:0000259" key="3">
    <source>
        <dbReference type="PROSITE" id="PS51123"/>
    </source>
</evidence>
<dbReference type="InterPro" id="IPR036737">
    <property type="entry name" value="OmpA-like_sf"/>
</dbReference>
<feature type="domain" description="OmpA-like" evidence="3">
    <location>
        <begin position="369"/>
        <end position="491"/>
    </location>
</feature>
<dbReference type="PANTHER" id="PTHR30329:SF21">
    <property type="entry name" value="LIPOPROTEIN YIAD-RELATED"/>
    <property type="match status" value="1"/>
</dbReference>
<dbReference type="SUPFAM" id="SSF53850">
    <property type="entry name" value="Periplasmic binding protein-like II"/>
    <property type="match status" value="1"/>
</dbReference>
<dbReference type="Pfam" id="PF00691">
    <property type="entry name" value="OmpA"/>
    <property type="match status" value="1"/>
</dbReference>